<feature type="transmembrane region" description="Helical" evidence="6">
    <location>
        <begin position="402"/>
        <end position="419"/>
    </location>
</feature>
<dbReference type="Pfam" id="PF00999">
    <property type="entry name" value="Na_H_Exchanger"/>
    <property type="match status" value="1"/>
</dbReference>
<feature type="transmembrane region" description="Helical" evidence="6">
    <location>
        <begin position="245"/>
        <end position="267"/>
    </location>
</feature>
<dbReference type="EMBL" id="KV878973">
    <property type="protein sequence ID" value="OJK02399.1"/>
    <property type="molecule type" value="Genomic_DNA"/>
</dbReference>
<feature type="transmembrane region" description="Helical" evidence="6">
    <location>
        <begin position="365"/>
        <end position="382"/>
    </location>
</feature>
<dbReference type="GO" id="GO:0015385">
    <property type="term" value="F:sodium:proton antiporter activity"/>
    <property type="evidence" value="ECO:0007669"/>
    <property type="project" value="InterPro"/>
</dbReference>
<gene>
    <name evidence="8" type="ORF">ASPACDRAFT_24987</name>
</gene>
<dbReference type="GeneID" id="30973117"/>
<feature type="transmembrane region" description="Helical" evidence="6">
    <location>
        <begin position="12"/>
        <end position="30"/>
    </location>
</feature>
<feature type="domain" description="Cation/H+ exchanger transmembrane" evidence="7">
    <location>
        <begin position="24"/>
        <end position="464"/>
    </location>
</feature>
<reference evidence="9" key="1">
    <citation type="journal article" date="2017" name="Genome Biol.">
        <title>Comparative genomics reveals high biological diversity and specific adaptations in the industrially and medically important fungal genus Aspergillus.</title>
        <authorList>
            <person name="de Vries R.P."/>
            <person name="Riley R."/>
            <person name="Wiebenga A."/>
            <person name="Aguilar-Osorio G."/>
            <person name="Amillis S."/>
            <person name="Uchima C.A."/>
            <person name="Anderluh G."/>
            <person name="Asadollahi M."/>
            <person name="Askin M."/>
            <person name="Barry K."/>
            <person name="Battaglia E."/>
            <person name="Bayram O."/>
            <person name="Benocci T."/>
            <person name="Braus-Stromeyer S.A."/>
            <person name="Caldana C."/>
            <person name="Canovas D."/>
            <person name="Cerqueira G.C."/>
            <person name="Chen F."/>
            <person name="Chen W."/>
            <person name="Choi C."/>
            <person name="Clum A."/>
            <person name="Dos Santos R.A."/>
            <person name="Damasio A.R."/>
            <person name="Diallinas G."/>
            <person name="Emri T."/>
            <person name="Fekete E."/>
            <person name="Flipphi M."/>
            <person name="Freyberg S."/>
            <person name="Gallo A."/>
            <person name="Gournas C."/>
            <person name="Habgood R."/>
            <person name="Hainaut M."/>
            <person name="Harispe M.L."/>
            <person name="Henrissat B."/>
            <person name="Hilden K.S."/>
            <person name="Hope R."/>
            <person name="Hossain A."/>
            <person name="Karabika E."/>
            <person name="Karaffa L."/>
            <person name="Karanyi Z."/>
            <person name="Krasevec N."/>
            <person name="Kuo A."/>
            <person name="Kusch H."/>
            <person name="LaButti K."/>
            <person name="Lagendijk E.L."/>
            <person name="Lapidus A."/>
            <person name="Levasseur A."/>
            <person name="Lindquist E."/>
            <person name="Lipzen A."/>
            <person name="Logrieco A.F."/>
            <person name="MacCabe A."/>
            <person name="Maekelae M.R."/>
            <person name="Malavazi I."/>
            <person name="Melin P."/>
            <person name="Meyer V."/>
            <person name="Mielnichuk N."/>
            <person name="Miskei M."/>
            <person name="Molnar A.P."/>
            <person name="Mule G."/>
            <person name="Ngan C.Y."/>
            <person name="Orejas M."/>
            <person name="Orosz E."/>
            <person name="Ouedraogo J.P."/>
            <person name="Overkamp K.M."/>
            <person name="Park H.-S."/>
            <person name="Perrone G."/>
            <person name="Piumi F."/>
            <person name="Punt P.J."/>
            <person name="Ram A.F."/>
            <person name="Ramon A."/>
            <person name="Rauscher S."/>
            <person name="Record E."/>
            <person name="Riano-Pachon D.M."/>
            <person name="Robert V."/>
            <person name="Roehrig J."/>
            <person name="Ruller R."/>
            <person name="Salamov A."/>
            <person name="Salih N.S."/>
            <person name="Samson R.A."/>
            <person name="Sandor E."/>
            <person name="Sanguinetti M."/>
            <person name="Schuetze T."/>
            <person name="Sepcic K."/>
            <person name="Shelest E."/>
            <person name="Sherlock G."/>
            <person name="Sophianopoulou V."/>
            <person name="Squina F.M."/>
            <person name="Sun H."/>
            <person name="Susca A."/>
            <person name="Todd R.B."/>
            <person name="Tsang A."/>
            <person name="Unkles S.E."/>
            <person name="van de Wiele N."/>
            <person name="van Rossen-Uffink D."/>
            <person name="Oliveira J.V."/>
            <person name="Vesth T.C."/>
            <person name="Visser J."/>
            <person name="Yu J.-H."/>
            <person name="Zhou M."/>
            <person name="Andersen M.R."/>
            <person name="Archer D.B."/>
            <person name="Baker S.E."/>
            <person name="Benoit I."/>
            <person name="Brakhage A.A."/>
            <person name="Braus G.H."/>
            <person name="Fischer R."/>
            <person name="Frisvad J.C."/>
            <person name="Goldman G.H."/>
            <person name="Houbraken J."/>
            <person name="Oakley B."/>
            <person name="Pocsi I."/>
            <person name="Scazzocchio C."/>
            <person name="Seiboth B."/>
            <person name="vanKuyk P.A."/>
            <person name="Wortman J."/>
            <person name="Dyer P.S."/>
            <person name="Grigoriev I.V."/>
        </authorList>
    </citation>
    <scope>NUCLEOTIDE SEQUENCE [LARGE SCALE GENOMIC DNA]</scope>
    <source>
        <strain evidence="9">ATCC 16872 / CBS 172.66 / WB 5094</strain>
    </source>
</reference>
<dbReference type="AlphaFoldDB" id="A0A1L9X296"/>
<dbReference type="OMA" id="KIKQRWY"/>
<evidence type="ECO:0000256" key="4">
    <source>
        <dbReference type="ARBA" id="ARBA00023136"/>
    </source>
</evidence>
<dbReference type="InterPro" id="IPR006153">
    <property type="entry name" value="Cation/H_exchanger_TM"/>
</dbReference>
<dbReference type="Proteomes" id="UP000184546">
    <property type="component" value="Unassembled WGS sequence"/>
</dbReference>
<dbReference type="GO" id="GO:0005886">
    <property type="term" value="C:plasma membrane"/>
    <property type="evidence" value="ECO:0007669"/>
    <property type="project" value="InterPro"/>
</dbReference>
<dbReference type="GO" id="GO:0036376">
    <property type="term" value="P:sodium ion export across plasma membrane"/>
    <property type="evidence" value="ECO:0007669"/>
    <property type="project" value="InterPro"/>
</dbReference>
<feature type="region of interest" description="Disordered" evidence="5">
    <location>
        <begin position="510"/>
        <end position="543"/>
    </location>
</feature>
<protein>
    <recommendedName>
        <fullName evidence="7">Cation/H+ exchanger transmembrane domain-containing protein</fullName>
    </recommendedName>
</protein>
<evidence type="ECO:0000256" key="5">
    <source>
        <dbReference type="SAM" id="MobiDB-lite"/>
    </source>
</evidence>
<evidence type="ECO:0000259" key="7">
    <source>
        <dbReference type="Pfam" id="PF00999"/>
    </source>
</evidence>
<sequence length="569" mass="62354">MLHPILDLSNFNIVVSVIAFYILIFGYVSLRIKQRWYLGEALPAFLIGVSLGPIGARFLNISQWGGGDDDYRSDIAFNLTRLVIGIQLVKAGYQLPKRYIRQRLCELAICLLPLMTIAWFATSACILLAIPSISFLSALIISACVTCTDPVLSQAIAKGPFADNYVRRPLREFISAEAGANDGFGFPFLLLALSLLRYAEAPENTASLEDFDLERGIPDSLGATSAGRFGGGVGPALKHWAVEGVLYMIFLGASYGAFVGFTCQKLLKGASKRRWIDNESFTLVPVAIGMLIVGTCGCFGSDETLACFIAGSVLNWDGLYQAEMQARHDSFNSTIETLLNTAAFMYLGAVMPWDQFHRPHDTGISIWRLLGLGFLILIFRRIPAIIAGYKFMPKVCSDWKEALFLGYFGPIGIGAIAYVEYARRLFPSPGESDTEINNLTAAMTPVVYWLVLFSIVVHGLSVPALDALYRFFGVCKIRDHPVAIALLSDNEALPNNCSVDPQRHSMIVNNRFSRPSDSDTDGQNGQVRKESGTMTRLSEDSPLNASNEHLDIPLFSHRAGGSATVRAIV</sequence>
<name>A0A1L9X296_ASPA1</name>
<dbReference type="STRING" id="690307.A0A1L9X296"/>
<evidence type="ECO:0000256" key="6">
    <source>
        <dbReference type="SAM" id="Phobius"/>
    </source>
</evidence>
<keyword evidence="4 6" id="KW-0472">Membrane</keyword>
<evidence type="ECO:0000256" key="2">
    <source>
        <dbReference type="ARBA" id="ARBA00022692"/>
    </source>
</evidence>
<dbReference type="GO" id="GO:0042391">
    <property type="term" value="P:regulation of membrane potential"/>
    <property type="evidence" value="ECO:0007669"/>
    <property type="project" value="InterPro"/>
</dbReference>
<dbReference type="InterPro" id="IPR004712">
    <property type="entry name" value="Na+/H+_antiporter_fungi"/>
</dbReference>
<proteinExistence type="predicted"/>
<dbReference type="OrthoDB" id="5327978at2759"/>
<keyword evidence="2 6" id="KW-0812">Transmembrane</keyword>
<dbReference type="GO" id="GO:0120029">
    <property type="term" value="P:proton export across plasma membrane"/>
    <property type="evidence" value="ECO:0007669"/>
    <property type="project" value="InterPro"/>
</dbReference>
<feature type="transmembrane region" description="Helical" evidence="6">
    <location>
        <begin position="446"/>
        <end position="469"/>
    </location>
</feature>
<organism evidence="8 9">
    <name type="scientific">Aspergillus aculeatus (strain ATCC 16872 / CBS 172.66 / WB 5094)</name>
    <dbReference type="NCBI Taxonomy" id="690307"/>
    <lineage>
        <taxon>Eukaryota</taxon>
        <taxon>Fungi</taxon>
        <taxon>Dikarya</taxon>
        <taxon>Ascomycota</taxon>
        <taxon>Pezizomycotina</taxon>
        <taxon>Eurotiomycetes</taxon>
        <taxon>Eurotiomycetidae</taxon>
        <taxon>Eurotiales</taxon>
        <taxon>Aspergillaceae</taxon>
        <taxon>Aspergillus</taxon>
        <taxon>Aspergillus subgen. Circumdati</taxon>
    </lineage>
</organism>
<feature type="transmembrane region" description="Helical" evidence="6">
    <location>
        <begin position="105"/>
        <end position="130"/>
    </location>
</feature>
<comment type="subcellular location">
    <subcellularLocation>
        <location evidence="1">Membrane</location>
        <topology evidence="1">Multi-pass membrane protein</topology>
    </subcellularLocation>
</comment>
<evidence type="ECO:0000313" key="8">
    <source>
        <dbReference type="EMBL" id="OJK02399.1"/>
    </source>
</evidence>
<keyword evidence="9" id="KW-1185">Reference proteome</keyword>
<dbReference type="PANTHER" id="PTHR31382">
    <property type="entry name" value="NA(+)/H(+) ANTIPORTER"/>
    <property type="match status" value="1"/>
</dbReference>
<keyword evidence="3 6" id="KW-1133">Transmembrane helix</keyword>
<dbReference type="RefSeq" id="XP_020058738.1">
    <property type="nucleotide sequence ID" value="XM_020199303.1"/>
</dbReference>
<feature type="transmembrane region" description="Helical" evidence="6">
    <location>
        <begin position="334"/>
        <end position="353"/>
    </location>
</feature>
<dbReference type="VEuPathDB" id="FungiDB:ASPACDRAFT_24987"/>
<accession>A0A1L9X296</accession>
<evidence type="ECO:0000256" key="1">
    <source>
        <dbReference type="ARBA" id="ARBA00004141"/>
    </source>
</evidence>
<evidence type="ECO:0000256" key="3">
    <source>
        <dbReference type="ARBA" id="ARBA00022989"/>
    </source>
</evidence>
<dbReference type="PANTHER" id="PTHR31382:SF5">
    <property type="entry name" value="SODIUM ION_PROTON EXCHANGER (EUROFUNG)"/>
    <property type="match status" value="1"/>
</dbReference>
<evidence type="ECO:0000313" key="9">
    <source>
        <dbReference type="Proteomes" id="UP000184546"/>
    </source>
</evidence>